<accession>A0A182R9D1</accession>
<reference evidence="2" key="1">
    <citation type="submission" date="2020-05" db="UniProtKB">
        <authorList>
            <consortium name="EnsemblMetazoa"/>
        </authorList>
    </citation>
    <scope>IDENTIFICATION</scope>
    <source>
        <strain evidence="2">FUMOZ</strain>
    </source>
</reference>
<evidence type="ECO:0000256" key="1">
    <source>
        <dbReference type="SAM" id="Coils"/>
    </source>
</evidence>
<dbReference type="PANTHER" id="PTHR33327:SF3">
    <property type="entry name" value="RNA-DIRECTED DNA POLYMERASE"/>
    <property type="match status" value="1"/>
</dbReference>
<dbReference type="VEuPathDB" id="VectorBase:AFUN002791"/>
<dbReference type="VEuPathDB" id="VectorBase:AFUN2_013815"/>
<dbReference type="EnsemblMetazoa" id="AFUN002791-RA">
    <property type="protein sequence ID" value="AFUN002791-PA"/>
    <property type="gene ID" value="AFUN002791"/>
</dbReference>
<protein>
    <submittedName>
        <fullName evidence="2">Uncharacterized protein</fullName>
    </submittedName>
</protein>
<feature type="coiled-coil region" evidence="1">
    <location>
        <begin position="193"/>
        <end position="220"/>
    </location>
</feature>
<sequence length="266" mass="30014">MLHSPPKAVNDNFATVPSPAIGLTPPPLTINAPAERDAAIDMQDPEVQTMNAMRFNILETQIPTSILPEARHVLENVPSTDRYEAAKKALIQHFEESQRSRLHRLLADMNLGDRKPSQLLAEMRRTANGAMTDLMLVDLWIGRLPPYVQSAVLPATKDSEDKIKVADAVMDSFALYHRTGPYQSVSEVRNGEVELLTHQVNQLSQRLEEGRRTVGNLRQTNRWEHSRPRSQFRPRHWANSTARNPDFEICSFHGRRQGNSTPSPSS</sequence>
<keyword evidence="1" id="KW-0175">Coiled coil</keyword>
<dbReference type="STRING" id="62324.A0A182R9D1"/>
<dbReference type="PANTHER" id="PTHR33327">
    <property type="entry name" value="ENDONUCLEASE"/>
    <property type="match status" value="1"/>
</dbReference>
<proteinExistence type="predicted"/>
<name>A0A182R9D1_ANOFN</name>
<organism evidence="2">
    <name type="scientific">Anopheles funestus</name>
    <name type="common">African malaria mosquito</name>
    <dbReference type="NCBI Taxonomy" id="62324"/>
    <lineage>
        <taxon>Eukaryota</taxon>
        <taxon>Metazoa</taxon>
        <taxon>Ecdysozoa</taxon>
        <taxon>Arthropoda</taxon>
        <taxon>Hexapoda</taxon>
        <taxon>Insecta</taxon>
        <taxon>Pterygota</taxon>
        <taxon>Neoptera</taxon>
        <taxon>Endopterygota</taxon>
        <taxon>Diptera</taxon>
        <taxon>Nematocera</taxon>
        <taxon>Culicoidea</taxon>
        <taxon>Culicidae</taxon>
        <taxon>Anophelinae</taxon>
        <taxon>Anopheles</taxon>
    </lineage>
</organism>
<evidence type="ECO:0000313" key="2">
    <source>
        <dbReference type="EnsemblMetazoa" id="AFUN002791-PA"/>
    </source>
</evidence>
<dbReference type="AlphaFoldDB" id="A0A182R9D1"/>